<evidence type="ECO:0000313" key="2">
    <source>
        <dbReference type="EMBL" id="EPY33258.1"/>
    </source>
</evidence>
<reference evidence="2 3" key="1">
    <citation type="journal article" date="2013" name="PLoS ONE">
        <title>Predicting the Proteins of Angomonas deanei, Strigomonas culicis and Their Respective Endosymbionts Reveals New Aspects of the Trypanosomatidae Family.</title>
        <authorList>
            <person name="Motta M.C."/>
            <person name="Martins A.C."/>
            <person name="de Souza S.S."/>
            <person name="Catta-Preta C.M."/>
            <person name="Silva R."/>
            <person name="Klein C.C."/>
            <person name="de Almeida L.G."/>
            <person name="de Lima Cunha O."/>
            <person name="Ciapina L.P."/>
            <person name="Brocchi M."/>
            <person name="Colabardini A.C."/>
            <person name="de Araujo Lima B."/>
            <person name="Machado C.R."/>
            <person name="de Almeida Soares C.M."/>
            <person name="Probst C.M."/>
            <person name="de Menezes C.B."/>
            <person name="Thompson C.E."/>
            <person name="Bartholomeu D.C."/>
            <person name="Gradia D.F."/>
            <person name="Pavoni D.P."/>
            <person name="Grisard E.C."/>
            <person name="Fantinatti-Garboggini F."/>
            <person name="Marchini F.K."/>
            <person name="Rodrigues-Luiz G.F."/>
            <person name="Wagner G."/>
            <person name="Goldman G.H."/>
            <person name="Fietto J.L."/>
            <person name="Elias M.C."/>
            <person name="Goldman M.H."/>
            <person name="Sagot M.F."/>
            <person name="Pereira M."/>
            <person name="Stoco P.H."/>
            <person name="de Mendonca-Neto R.P."/>
            <person name="Teixeira S.M."/>
            <person name="Maciel T.E."/>
            <person name="de Oliveira Mendes T.A."/>
            <person name="Urmenyi T.P."/>
            <person name="de Souza W."/>
            <person name="Schenkman S."/>
            <person name="de Vasconcelos A.T."/>
        </authorList>
    </citation>
    <scope>NUCLEOTIDE SEQUENCE [LARGE SCALE GENOMIC DNA]</scope>
</reference>
<evidence type="ECO:0000313" key="3">
    <source>
        <dbReference type="Proteomes" id="UP000015354"/>
    </source>
</evidence>
<dbReference type="OrthoDB" id="271408at2759"/>
<keyword evidence="3" id="KW-1185">Reference proteome</keyword>
<dbReference type="Proteomes" id="UP000015354">
    <property type="component" value="Unassembled WGS sequence"/>
</dbReference>
<feature type="compositionally biased region" description="Low complexity" evidence="1">
    <location>
        <begin position="104"/>
        <end position="118"/>
    </location>
</feature>
<dbReference type="EMBL" id="ATMH01002370">
    <property type="protein sequence ID" value="EPY33258.1"/>
    <property type="molecule type" value="Genomic_DNA"/>
</dbReference>
<feature type="region of interest" description="Disordered" evidence="1">
    <location>
        <begin position="239"/>
        <end position="274"/>
    </location>
</feature>
<feature type="compositionally biased region" description="Basic and acidic residues" evidence="1">
    <location>
        <begin position="256"/>
        <end position="270"/>
    </location>
</feature>
<evidence type="ECO:0000256" key="1">
    <source>
        <dbReference type="SAM" id="MobiDB-lite"/>
    </source>
</evidence>
<sequence>MSGKLPSESVEYQYKPFNKCQCPYCTKRREANATKFATSQSALRHSYGKSQAGCECLCHSKRNDATYNKSHNATAFDPDYPAPVNQTALNASRGRTGGKGGKSGATLAATAPDGDAPDAMQELDRLERLLIEEHNARVRATLEAERLSGLRQTGTTGRPRELPEDMKASHNEFAPMETSDANGSGGYGYGAGNTYGSTNRQATIREAFDAAHRCPVTPPVQCTASHQLQDTLDGVREITRDPVNSDNRGRLGRIANGEREPKKVEQHPDDASANEFEFGNSLAQNVRSGYRPYGAGMVWTP</sequence>
<proteinExistence type="predicted"/>
<accession>S9UWK2</accession>
<gene>
    <name evidence="2" type="ORF">STCU_02370</name>
</gene>
<feature type="region of interest" description="Disordered" evidence="1">
    <location>
        <begin position="69"/>
        <end position="118"/>
    </location>
</feature>
<comment type="caution">
    <text evidence="2">The sequence shown here is derived from an EMBL/GenBank/DDBJ whole genome shotgun (WGS) entry which is preliminary data.</text>
</comment>
<name>S9UWK2_9TRYP</name>
<protein>
    <submittedName>
        <fullName evidence="2">Uncharacterized protein</fullName>
    </submittedName>
</protein>
<organism evidence="2 3">
    <name type="scientific">Strigomonas culicis</name>
    <dbReference type="NCBI Taxonomy" id="28005"/>
    <lineage>
        <taxon>Eukaryota</taxon>
        <taxon>Discoba</taxon>
        <taxon>Euglenozoa</taxon>
        <taxon>Kinetoplastea</taxon>
        <taxon>Metakinetoplastina</taxon>
        <taxon>Trypanosomatida</taxon>
        <taxon>Trypanosomatidae</taxon>
        <taxon>Strigomonadinae</taxon>
        <taxon>Strigomonas</taxon>
    </lineage>
</organism>
<dbReference type="AlphaFoldDB" id="S9UWK2"/>